<dbReference type="EMBL" id="JALJOR010000022">
    <property type="protein sequence ID" value="KAK9803271.1"/>
    <property type="molecule type" value="Genomic_DNA"/>
</dbReference>
<dbReference type="Proteomes" id="UP001489004">
    <property type="component" value="Unassembled WGS sequence"/>
</dbReference>
<evidence type="ECO:0000313" key="2">
    <source>
        <dbReference type="EMBL" id="KAK9803271.1"/>
    </source>
</evidence>
<accession>A0AAW1P0E4</accession>
<dbReference type="AlphaFoldDB" id="A0AAW1P0E4"/>
<dbReference type="Gene3D" id="3.40.50.150">
    <property type="entry name" value="Vaccinia Virus protein VP39"/>
    <property type="match status" value="1"/>
</dbReference>
<reference evidence="2 3" key="1">
    <citation type="journal article" date="2024" name="Nat. Commun.">
        <title>Phylogenomics reveals the evolutionary origins of lichenization in chlorophyte algae.</title>
        <authorList>
            <person name="Puginier C."/>
            <person name="Libourel C."/>
            <person name="Otte J."/>
            <person name="Skaloud P."/>
            <person name="Haon M."/>
            <person name="Grisel S."/>
            <person name="Petersen M."/>
            <person name="Berrin J.G."/>
            <person name="Delaux P.M."/>
            <person name="Dal Grande F."/>
            <person name="Keller J."/>
        </authorList>
    </citation>
    <scope>NUCLEOTIDE SEQUENCE [LARGE SCALE GENOMIC DNA]</scope>
    <source>
        <strain evidence="2 3">SAG 2043</strain>
    </source>
</reference>
<evidence type="ECO:0000313" key="3">
    <source>
        <dbReference type="Proteomes" id="UP001489004"/>
    </source>
</evidence>
<sequence length="595" mass="63488">MIAPPAQAPSATRLAPYENVPLLSAPAILSQELASLAPTAALTALPAQPPTAELLAPVGAVAIGVPTEALPPLPQLPAQPPAESAPVSVGAAGPFGVPEETAASPPNEQPLVAAGPFGVPPLEVAASPPSEQPVVAAAPVSTTPAEIAANISASPPLQQLAPLPFSMPAAAPLPAFIPVPVNTFEAAAPSPQALPAPIALPSFNETAQPASPAVVLPEFNTTEATAVPPALSPAALPEFNTSALAPPSAARSILQEEEQGLGPHERCRAAKCVPAEDKLRQHIQADLRRTPALPNDKPVAFGGLDRAIEDLEAAMVAADGGNPDTIRHTRGGSVMTFRAHTPCSQVFTFREHIDYVARVATSPAIRTVCEVGFYCGQSAVVWLEANPALKLIGFDDFDWPPSRACYQHLKERYPGRIEIHEGKSAVSVPDFIHKHSRNDQYEGPMCDLVHVDAWFEYKERRNDYANMLLMSHCSTLVLFNDVCDVRNCHLFDAQNCYWKQYGMCFPQDAPFFLGSTMVFEDLTQTGVIEKLDTFMMVQEPRFYKSWALGRVVCDSATGKPQKVADVPFIGDLAKFEGHMRSCRAKGGCEVNLPRV</sequence>
<protein>
    <submittedName>
        <fullName evidence="2">Uncharacterized protein</fullName>
    </submittedName>
</protein>
<dbReference type="Pfam" id="PF13578">
    <property type="entry name" value="Methyltransf_24"/>
    <property type="match status" value="1"/>
</dbReference>
<dbReference type="InterPro" id="IPR029063">
    <property type="entry name" value="SAM-dependent_MTases_sf"/>
</dbReference>
<dbReference type="SUPFAM" id="SSF53335">
    <property type="entry name" value="S-adenosyl-L-methionine-dependent methyltransferases"/>
    <property type="match status" value="1"/>
</dbReference>
<comment type="caution">
    <text evidence="2">The sequence shown here is derived from an EMBL/GenBank/DDBJ whole genome shotgun (WGS) entry which is preliminary data.</text>
</comment>
<gene>
    <name evidence="2" type="ORF">WJX72_004264</name>
</gene>
<organism evidence="2 3">
    <name type="scientific">[Myrmecia] bisecta</name>
    <dbReference type="NCBI Taxonomy" id="41462"/>
    <lineage>
        <taxon>Eukaryota</taxon>
        <taxon>Viridiplantae</taxon>
        <taxon>Chlorophyta</taxon>
        <taxon>core chlorophytes</taxon>
        <taxon>Trebouxiophyceae</taxon>
        <taxon>Trebouxiales</taxon>
        <taxon>Trebouxiaceae</taxon>
        <taxon>Myrmecia</taxon>
    </lineage>
</organism>
<feature type="region of interest" description="Disordered" evidence="1">
    <location>
        <begin position="74"/>
        <end position="107"/>
    </location>
</feature>
<name>A0AAW1P0E4_9CHLO</name>
<keyword evidence="3" id="KW-1185">Reference proteome</keyword>
<proteinExistence type="predicted"/>
<evidence type="ECO:0000256" key="1">
    <source>
        <dbReference type="SAM" id="MobiDB-lite"/>
    </source>
</evidence>